<dbReference type="InterPro" id="IPR050595">
    <property type="entry name" value="Bact_response_regulator"/>
</dbReference>
<comment type="caution">
    <text evidence="5">The sequence shown here is derived from an EMBL/GenBank/DDBJ whole genome shotgun (WGS) entry which is preliminary data.</text>
</comment>
<feature type="coiled-coil region" evidence="3">
    <location>
        <begin position="153"/>
        <end position="180"/>
    </location>
</feature>
<protein>
    <submittedName>
        <fullName evidence="5">Response regulator</fullName>
    </submittedName>
</protein>
<gene>
    <name evidence="5" type="ORF">HJ583_009020</name>
</gene>
<sequence>METIQGPGDARIEIKPAVLLLVDDEENILSALRRLLRRDNYVILTASSGEQGLEILAHEKVDLIVSDQRMPGMLGTVFLHKAQASSPDSVRIILSGYTDLDSVTAAINEGAVYKFLTKPWEDEILRLSIREALHHKWVQDENRMLQSMLVTVNEELAVANRKLAEQAEFAEASLAATQELLHALPMPLLGVGADGLLMFANHAGLILFSEALQLCRPAAAQLPAELAVLIADPAQKSCRFALAGQDYQAQIQSMPHAERGLIIAITPVH</sequence>
<proteinExistence type="predicted"/>
<dbReference type="Pfam" id="PF00072">
    <property type="entry name" value="Response_reg"/>
    <property type="match status" value="1"/>
</dbReference>
<evidence type="ECO:0000313" key="6">
    <source>
        <dbReference type="Proteomes" id="UP000778523"/>
    </source>
</evidence>
<feature type="modified residue" description="4-aspartylphosphate" evidence="2">
    <location>
        <position position="67"/>
    </location>
</feature>
<dbReference type="RefSeq" id="WP_170021619.1">
    <property type="nucleotide sequence ID" value="NZ_JABCSC020000002.1"/>
</dbReference>
<dbReference type="SMART" id="SM00448">
    <property type="entry name" value="REC"/>
    <property type="match status" value="1"/>
</dbReference>
<dbReference type="SUPFAM" id="SSF52172">
    <property type="entry name" value="CheY-like"/>
    <property type="match status" value="1"/>
</dbReference>
<accession>A0ABX2IG08</accession>
<dbReference type="PANTHER" id="PTHR44591:SF19">
    <property type="entry name" value="TWO-COMPONENT RESPONSE REGULATOR-RELATED"/>
    <property type="match status" value="1"/>
</dbReference>
<reference evidence="5 6" key="1">
    <citation type="submission" date="2020-06" db="EMBL/GenBank/DDBJ databases">
        <title>Draft genome of Uliginosibacterium sp. IMCC34675.</title>
        <authorList>
            <person name="Song J."/>
        </authorList>
    </citation>
    <scope>NUCLEOTIDE SEQUENCE [LARGE SCALE GENOMIC DNA]</scope>
    <source>
        <strain evidence="5 6">IMCC34675</strain>
    </source>
</reference>
<evidence type="ECO:0000256" key="2">
    <source>
        <dbReference type="PROSITE-ProRule" id="PRU00169"/>
    </source>
</evidence>
<evidence type="ECO:0000259" key="4">
    <source>
        <dbReference type="PROSITE" id="PS50110"/>
    </source>
</evidence>
<dbReference type="Gene3D" id="3.40.50.2300">
    <property type="match status" value="1"/>
</dbReference>
<keyword evidence="1 2" id="KW-0597">Phosphoprotein</keyword>
<organism evidence="5 6">
    <name type="scientific">Uliginosibacterium aquaticum</name>
    <dbReference type="NCBI Taxonomy" id="2731212"/>
    <lineage>
        <taxon>Bacteria</taxon>
        <taxon>Pseudomonadati</taxon>
        <taxon>Pseudomonadota</taxon>
        <taxon>Betaproteobacteria</taxon>
        <taxon>Rhodocyclales</taxon>
        <taxon>Zoogloeaceae</taxon>
        <taxon>Uliginosibacterium</taxon>
    </lineage>
</organism>
<keyword evidence="6" id="KW-1185">Reference proteome</keyword>
<dbReference type="PANTHER" id="PTHR44591">
    <property type="entry name" value="STRESS RESPONSE REGULATOR PROTEIN 1"/>
    <property type="match status" value="1"/>
</dbReference>
<dbReference type="PROSITE" id="PS50110">
    <property type="entry name" value="RESPONSE_REGULATORY"/>
    <property type="match status" value="1"/>
</dbReference>
<evidence type="ECO:0000313" key="5">
    <source>
        <dbReference type="EMBL" id="NSL55162.1"/>
    </source>
</evidence>
<feature type="domain" description="Response regulatory" evidence="4">
    <location>
        <begin position="18"/>
        <end position="133"/>
    </location>
</feature>
<dbReference type="Proteomes" id="UP000778523">
    <property type="component" value="Unassembled WGS sequence"/>
</dbReference>
<dbReference type="InterPro" id="IPR001789">
    <property type="entry name" value="Sig_transdc_resp-reg_receiver"/>
</dbReference>
<keyword evidence="3" id="KW-0175">Coiled coil</keyword>
<dbReference type="CDD" id="cd17569">
    <property type="entry name" value="REC_HupR-like"/>
    <property type="match status" value="1"/>
</dbReference>
<dbReference type="InterPro" id="IPR011006">
    <property type="entry name" value="CheY-like_superfamily"/>
</dbReference>
<name>A0ABX2IG08_9RHOO</name>
<dbReference type="EMBL" id="JABCSC020000002">
    <property type="protein sequence ID" value="NSL55162.1"/>
    <property type="molecule type" value="Genomic_DNA"/>
</dbReference>
<evidence type="ECO:0000256" key="1">
    <source>
        <dbReference type="ARBA" id="ARBA00022553"/>
    </source>
</evidence>
<evidence type="ECO:0000256" key="3">
    <source>
        <dbReference type="SAM" id="Coils"/>
    </source>
</evidence>